<keyword evidence="7" id="KW-0732">Signal</keyword>
<dbReference type="PANTHER" id="PTHR33146:SF26">
    <property type="entry name" value="ENDONUCLEASE 4"/>
    <property type="match status" value="1"/>
</dbReference>
<dbReference type="GO" id="GO:0016788">
    <property type="term" value="F:hydrolase activity, acting on ester bonds"/>
    <property type="evidence" value="ECO:0007669"/>
    <property type="project" value="InterPro"/>
</dbReference>
<evidence type="ECO:0000256" key="1">
    <source>
        <dbReference type="ARBA" id="ARBA00022722"/>
    </source>
</evidence>
<feature type="signal peptide" evidence="7">
    <location>
        <begin position="1"/>
        <end position="26"/>
    </location>
</feature>
<dbReference type="GO" id="GO:0004519">
    <property type="term" value="F:endonuclease activity"/>
    <property type="evidence" value="ECO:0007669"/>
    <property type="project" value="UniProtKB-KW"/>
</dbReference>
<keyword evidence="3" id="KW-0255">Endonuclease</keyword>
<evidence type="ECO:0000256" key="5">
    <source>
        <dbReference type="ARBA" id="ARBA00023157"/>
    </source>
</evidence>
<keyword evidence="1" id="KW-0540">Nuclease</keyword>
<dbReference type="KEGG" id="psym:J1N51_12110"/>
<dbReference type="Gene3D" id="1.10.575.10">
    <property type="entry name" value="P1 Nuclease"/>
    <property type="match status" value="1"/>
</dbReference>
<dbReference type="AlphaFoldDB" id="A0A975HHV3"/>
<evidence type="ECO:0000256" key="2">
    <source>
        <dbReference type="ARBA" id="ARBA00022723"/>
    </source>
</evidence>
<keyword evidence="9" id="KW-1185">Reference proteome</keyword>
<proteinExistence type="predicted"/>
<dbReference type="GO" id="GO:0003676">
    <property type="term" value="F:nucleic acid binding"/>
    <property type="evidence" value="ECO:0007669"/>
    <property type="project" value="InterPro"/>
</dbReference>
<accession>A0A975HHV3</accession>
<dbReference type="PANTHER" id="PTHR33146">
    <property type="entry name" value="ENDONUCLEASE 4"/>
    <property type="match status" value="1"/>
</dbReference>
<dbReference type="InterPro" id="IPR008947">
    <property type="entry name" value="PLipase_C/P1_nuclease_dom_sf"/>
</dbReference>
<evidence type="ECO:0000256" key="7">
    <source>
        <dbReference type="SAM" id="SignalP"/>
    </source>
</evidence>
<dbReference type="Pfam" id="PF02265">
    <property type="entry name" value="S1-P1_nuclease"/>
    <property type="match status" value="1"/>
</dbReference>
<gene>
    <name evidence="8" type="ORF">J1N51_12110</name>
</gene>
<keyword evidence="5" id="KW-1015">Disulfide bond</keyword>
<evidence type="ECO:0000256" key="3">
    <source>
        <dbReference type="ARBA" id="ARBA00022759"/>
    </source>
</evidence>
<feature type="chain" id="PRO_5038022401" evidence="7">
    <location>
        <begin position="27"/>
        <end position="277"/>
    </location>
</feature>
<evidence type="ECO:0000313" key="9">
    <source>
        <dbReference type="Proteomes" id="UP000682739"/>
    </source>
</evidence>
<dbReference type="SUPFAM" id="SSF48537">
    <property type="entry name" value="Phospholipase C/P1 nuclease"/>
    <property type="match status" value="1"/>
</dbReference>
<keyword evidence="4" id="KW-0378">Hydrolase</keyword>
<organism evidence="8 9">
    <name type="scientific">Psychrosphaera ytuae</name>
    <dbReference type="NCBI Taxonomy" id="2820710"/>
    <lineage>
        <taxon>Bacteria</taxon>
        <taxon>Pseudomonadati</taxon>
        <taxon>Pseudomonadota</taxon>
        <taxon>Gammaproteobacteria</taxon>
        <taxon>Alteromonadales</taxon>
        <taxon>Pseudoalteromonadaceae</taxon>
        <taxon>Psychrosphaera</taxon>
    </lineage>
</organism>
<dbReference type="Proteomes" id="UP000682739">
    <property type="component" value="Chromosome"/>
</dbReference>
<evidence type="ECO:0000256" key="4">
    <source>
        <dbReference type="ARBA" id="ARBA00022801"/>
    </source>
</evidence>
<dbReference type="GO" id="GO:0006308">
    <property type="term" value="P:DNA catabolic process"/>
    <property type="evidence" value="ECO:0007669"/>
    <property type="project" value="InterPro"/>
</dbReference>
<sequence>MKNYKSPLIGLFMSILLLTVSTNVGAYGQNGHRVVGQIAEWHLTPTTKEAVLGLLSGDLLPEVTTWADEMRSSPDKAWRARGKWHYISLETMDEFKPQDYNGEVKDIYTAIRKSIDVLRDPASPSQQKEFYLRFLTHLIGDLHMPLHVGRAEDRGGNTIKVKFFGREMNLHSLWDTHLIENQNLSFTEFATFININDTKKISNMLNSQPKDWVGETFALRGAVYDIEDGDFSYNYVYKHMPTAKQQLLKAGVRLAGVLNAIFDPEAKPGVNSVKLEK</sequence>
<evidence type="ECO:0000256" key="6">
    <source>
        <dbReference type="ARBA" id="ARBA00023180"/>
    </source>
</evidence>
<protein>
    <submittedName>
        <fullName evidence="8">S1/P1 nuclease</fullName>
    </submittedName>
</protein>
<evidence type="ECO:0000313" key="8">
    <source>
        <dbReference type="EMBL" id="QTH63463.1"/>
    </source>
</evidence>
<reference evidence="8" key="1">
    <citation type="submission" date="2021-03" db="EMBL/GenBank/DDBJ databases">
        <title>Description of Psychrosphaera ytuae sp. nov. isolated from deep sea sediment of South China Sea.</title>
        <authorList>
            <person name="Zhang J."/>
            <person name="Xu X.-D."/>
        </authorList>
    </citation>
    <scope>NUCLEOTIDE SEQUENCE</scope>
    <source>
        <strain evidence="8">MTZ26</strain>
    </source>
</reference>
<dbReference type="CDD" id="cd11010">
    <property type="entry name" value="S1-P1_nuclease"/>
    <property type="match status" value="1"/>
</dbReference>
<dbReference type="InterPro" id="IPR003154">
    <property type="entry name" value="S1/P1nuclease"/>
</dbReference>
<name>A0A975HHV3_9GAMM</name>
<dbReference type="EMBL" id="CP072110">
    <property type="protein sequence ID" value="QTH63463.1"/>
    <property type="molecule type" value="Genomic_DNA"/>
</dbReference>
<dbReference type="GO" id="GO:0046872">
    <property type="term" value="F:metal ion binding"/>
    <property type="evidence" value="ECO:0007669"/>
    <property type="project" value="UniProtKB-KW"/>
</dbReference>
<keyword evidence="2" id="KW-0479">Metal-binding</keyword>
<keyword evidence="6" id="KW-0325">Glycoprotein</keyword>